<evidence type="ECO:0000256" key="1">
    <source>
        <dbReference type="SAM" id="MobiDB-lite"/>
    </source>
</evidence>
<keyword evidence="3" id="KW-1185">Reference proteome</keyword>
<feature type="compositionally biased region" description="Acidic residues" evidence="1">
    <location>
        <begin position="140"/>
        <end position="149"/>
    </location>
</feature>
<feature type="region of interest" description="Disordered" evidence="1">
    <location>
        <begin position="139"/>
        <end position="160"/>
    </location>
</feature>
<sequence>MASPSTTEDSGAARHVEFEASIFSALESNLASPLSLNLPPFDVKFAQEKSASRHDSKVSHRSLHRSSSLVFRTLPPIRRMPSLQVPSLTDITNPHLSSARRSLHQISETEPSTYKLKLPLTLVHPNSPYSPRPQMWYAEESAESDPQPESEDKQVKSDKKPIRKHLWTAIKYAPRNIKTRCQRLLNAKAKDTLTEPQNESAPDNKEQLVAYTPCSPTASFMSTDTNTLAVWLAERQRRFAERDCESGRIMSIEEYEQVGSWVRPKETTAFCSRSSYHHSFIDGDTNSSIFVLESEHDLTLSPVGEHSLSPARPPSHHSNRPAFGTKRISEEDRLSRMVHRSSLRSYIAERSMSITNAHQTIPVNAAT</sequence>
<gene>
    <name evidence="2" type="ORF">FA15DRAFT_662628</name>
</gene>
<feature type="compositionally biased region" description="Basic and acidic residues" evidence="1">
    <location>
        <begin position="150"/>
        <end position="160"/>
    </location>
</feature>
<evidence type="ECO:0000313" key="3">
    <source>
        <dbReference type="Proteomes" id="UP000307440"/>
    </source>
</evidence>
<feature type="region of interest" description="Disordered" evidence="1">
    <location>
        <begin position="302"/>
        <end position="326"/>
    </location>
</feature>
<organism evidence="2 3">
    <name type="scientific">Coprinopsis marcescibilis</name>
    <name type="common">Agaric fungus</name>
    <name type="synonym">Psathyrella marcescibilis</name>
    <dbReference type="NCBI Taxonomy" id="230819"/>
    <lineage>
        <taxon>Eukaryota</taxon>
        <taxon>Fungi</taxon>
        <taxon>Dikarya</taxon>
        <taxon>Basidiomycota</taxon>
        <taxon>Agaricomycotina</taxon>
        <taxon>Agaricomycetes</taxon>
        <taxon>Agaricomycetidae</taxon>
        <taxon>Agaricales</taxon>
        <taxon>Agaricineae</taxon>
        <taxon>Psathyrellaceae</taxon>
        <taxon>Coprinopsis</taxon>
    </lineage>
</organism>
<reference evidence="2 3" key="1">
    <citation type="journal article" date="2019" name="Nat. Ecol. Evol.">
        <title>Megaphylogeny resolves global patterns of mushroom evolution.</title>
        <authorList>
            <person name="Varga T."/>
            <person name="Krizsan K."/>
            <person name="Foldi C."/>
            <person name="Dima B."/>
            <person name="Sanchez-Garcia M."/>
            <person name="Sanchez-Ramirez S."/>
            <person name="Szollosi G.J."/>
            <person name="Szarkandi J.G."/>
            <person name="Papp V."/>
            <person name="Albert L."/>
            <person name="Andreopoulos W."/>
            <person name="Angelini C."/>
            <person name="Antonin V."/>
            <person name="Barry K.W."/>
            <person name="Bougher N.L."/>
            <person name="Buchanan P."/>
            <person name="Buyck B."/>
            <person name="Bense V."/>
            <person name="Catcheside P."/>
            <person name="Chovatia M."/>
            <person name="Cooper J."/>
            <person name="Damon W."/>
            <person name="Desjardin D."/>
            <person name="Finy P."/>
            <person name="Geml J."/>
            <person name="Haridas S."/>
            <person name="Hughes K."/>
            <person name="Justo A."/>
            <person name="Karasinski D."/>
            <person name="Kautmanova I."/>
            <person name="Kiss B."/>
            <person name="Kocsube S."/>
            <person name="Kotiranta H."/>
            <person name="LaButti K.M."/>
            <person name="Lechner B.E."/>
            <person name="Liimatainen K."/>
            <person name="Lipzen A."/>
            <person name="Lukacs Z."/>
            <person name="Mihaltcheva S."/>
            <person name="Morgado L.N."/>
            <person name="Niskanen T."/>
            <person name="Noordeloos M.E."/>
            <person name="Ohm R.A."/>
            <person name="Ortiz-Santana B."/>
            <person name="Ovrebo C."/>
            <person name="Racz N."/>
            <person name="Riley R."/>
            <person name="Savchenko A."/>
            <person name="Shiryaev A."/>
            <person name="Soop K."/>
            <person name="Spirin V."/>
            <person name="Szebenyi C."/>
            <person name="Tomsovsky M."/>
            <person name="Tulloss R.E."/>
            <person name="Uehling J."/>
            <person name="Grigoriev I.V."/>
            <person name="Vagvolgyi C."/>
            <person name="Papp T."/>
            <person name="Martin F.M."/>
            <person name="Miettinen O."/>
            <person name="Hibbett D.S."/>
            <person name="Nagy L.G."/>
        </authorList>
    </citation>
    <scope>NUCLEOTIDE SEQUENCE [LARGE SCALE GENOMIC DNA]</scope>
    <source>
        <strain evidence="2 3">CBS 121175</strain>
    </source>
</reference>
<dbReference type="EMBL" id="ML210146">
    <property type="protein sequence ID" value="TFK30621.1"/>
    <property type="molecule type" value="Genomic_DNA"/>
</dbReference>
<dbReference type="OrthoDB" id="2690983at2759"/>
<dbReference type="Proteomes" id="UP000307440">
    <property type="component" value="Unassembled WGS sequence"/>
</dbReference>
<dbReference type="AlphaFoldDB" id="A0A5C3LPG9"/>
<protein>
    <submittedName>
        <fullName evidence="2">Uncharacterized protein</fullName>
    </submittedName>
</protein>
<name>A0A5C3LPG9_COPMA</name>
<proteinExistence type="predicted"/>
<accession>A0A5C3LPG9</accession>
<evidence type="ECO:0000313" key="2">
    <source>
        <dbReference type="EMBL" id="TFK30621.1"/>
    </source>
</evidence>